<keyword evidence="4 6" id="KW-1133">Transmembrane helix</keyword>
<dbReference type="KEGG" id="xbc:ELE36_17465"/>
<dbReference type="InterPro" id="IPR037185">
    <property type="entry name" value="EmrE-like"/>
</dbReference>
<dbReference type="PANTHER" id="PTHR32322:SF2">
    <property type="entry name" value="EAMA DOMAIN-CONTAINING PROTEIN"/>
    <property type="match status" value="1"/>
</dbReference>
<feature type="domain" description="EamA" evidence="7">
    <location>
        <begin position="30"/>
        <end position="159"/>
    </location>
</feature>
<reference evidence="8 9" key="1">
    <citation type="submission" date="2019-01" db="EMBL/GenBank/DDBJ databases">
        <title>Pseudolysobacter antarctica gen. nov., sp. nov., isolated from Fildes Peninsula, Antarctica.</title>
        <authorList>
            <person name="Wei Z."/>
            <person name="Peng F."/>
        </authorList>
    </citation>
    <scope>NUCLEOTIDE SEQUENCE [LARGE SCALE GENOMIC DNA]</scope>
    <source>
        <strain evidence="8 9">AQ6-296</strain>
    </source>
</reference>
<evidence type="ECO:0000256" key="5">
    <source>
        <dbReference type="ARBA" id="ARBA00023136"/>
    </source>
</evidence>
<dbReference type="Proteomes" id="UP000291562">
    <property type="component" value="Chromosome"/>
</dbReference>
<keyword evidence="5 6" id="KW-0472">Membrane</keyword>
<dbReference type="GO" id="GO:0016020">
    <property type="term" value="C:membrane"/>
    <property type="evidence" value="ECO:0007669"/>
    <property type="project" value="UniProtKB-SubCell"/>
</dbReference>
<evidence type="ECO:0000256" key="3">
    <source>
        <dbReference type="ARBA" id="ARBA00022692"/>
    </source>
</evidence>
<keyword evidence="9" id="KW-1185">Reference proteome</keyword>
<protein>
    <submittedName>
        <fullName evidence="8">DMT family transporter</fullName>
    </submittedName>
</protein>
<comment type="subcellular location">
    <subcellularLocation>
        <location evidence="1">Membrane</location>
        <topology evidence="1">Multi-pass membrane protein</topology>
    </subcellularLocation>
</comment>
<dbReference type="SUPFAM" id="SSF103481">
    <property type="entry name" value="Multidrug resistance efflux transporter EmrE"/>
    <property type="match status" value="2"/>
</dbReference>
<sequence>MSASEKSSSPLVAPPASVPPPSSADSANSIAAISFVVLWSTGYLAGKLALAHGAPFTLLVVRFGSAALIFAVLALVARLPWPSLRETLHSAVVGLFSLALQFGGVYAGIKLGASAGAAALVIGIMPLGVALLARALGDPVSKAQWFGFVLGLGGVLLVVADHVDSANVGSMAYVALAIGLFGICIGTLYQKRHGSNVDLRIGLCIQHVVAVLLLLPLAWWWEHFEFDGSAAFYLASAWLVLVNSVATFALLFVLLRRGAATAVAALFYLVPPVTAVMSFVLLGEHMSLLKLAGFALAAVGVYLGTRR</sequence>
<evidence type="ECO:0000256" key="1">
    <source>
        <dbReference type="ARBA" id="ARBA00004141"/>
    </source>
</evidence>
<dbReference type="AlphaFoldDB" id="A0A411HNF2"/>
<feature type="transmembrane region" description="Helical" evidence="6">
    <location>
        <begin position="145"/>
        <end position="163"/>
    </location>
</feature>
<feature type="domain" description="EamA" evidence="7">
    <location>
        <begin position="173"/>
        <end position="303"/>
    </location>
</feature>
<feature type="transmembrane region" description="Helical" evidence="6">
    <location>
        <begin position="262"/>
        <end position="282"/>
    </location>
</feature>
<dbReference type="InterPro" id="IPR000620">
    <property type="entry name" value="EamA_dom"/>
</dbReference>
<organism evidence="8 9">
    <name type="scientific">Pseudolysobacter antarcticus</name>
    <dbReference type="NCBI Taxonomy" id="2511995"/>
    <lineage>
        <taxon>Bacteria</taxon>
        <taxon>Pseudomonadati</taxon>
        <taxon>Pseudomonadota</taxon>
        <taxon>Gammaproteobacteria</taxon>
        <taxon>Lysobacterales</taxon>
        <taxon>Rhodanobacteraceae</taxon>
        <taxon>Pseudolysobacter</taxon>
    </lineage>
</organism>
<feature type="transmembrane region" description="Helical" evidence="6">
    <location>
        <begin position="233"/>
        <end position="255"/>
    </location>
</feature>
<proteinExistence type="inferred from homology"/>
<dbReference type="RefSeq" id="WP_129835569.1">
    <property type="nucleotide sequence ID" value="NZ_CP035704.1"/>
</dbReference>
<dbReference type="EMBL" id="CP035704">
    <property type="protein sequence ID" value="QBB72008.1"/>
    <property type="molecule type" value="Genomic_DNA"/>
</dbReference>
<feature type="transmembrane region" description="Helical" evidence="6">
    <location>
        <begin position="30"/>
        <end position="50"/>
    </location>
</feature>
<comment type="similarity">
    <text evidence="2">Belongs to the EamA transporter family.</text>
</comment>
<feature type="transmembrane region" description="Helical" evidence="6">
    <location>
        <begin position="201"/>
        <end position="221"/>
    </location>
</feature>
<evidence type="ECO:0000313" key="9">
    <source>
        <dbReference type="Proteomes" id="UP000291562"/>
    </source>
</evidence>
<feature type="transmembrane region" description="Helical" evidence="6">
    <location>
        <begin position="56"/>
        <end position="76"/>
    </location>
</feature>
<feature type="transmembrane region" description="Helical" evidence="6">
    <location>
        <begin position="115"/>
        <end position="133"/>
    </location>
</feature>
<accession>A0A411HNF2</accession>
<evidence type="ECO:0000256" key="4">
    <source>
        <dbReference type="ARBA" id="ARBA00022989"/>
    </source>
</evidence>
<gene>
    <name evidence="8" type="ORF">ELE36_17465</name>
</gene>
<dbReference type="OrthoDB" id="9809509at2"/>
<feature type="transmembrane region" description="Helical" evidence="6">
    <location>
        <begin position="88"/>
        <end position="109"/>
    </location>
</feature>
<feature type="transmembrane region" description="Helical" evidence="6">
    <location>
        <begin position="288"/>
        <end position="305"/>
    </location>
</feature>
<evidence type="ECO:0000256" key="6">
    <source>
        <dbReference type="SAM" id="Phobius"/>
    </source>
</evidence>
<dbReference type="PANTHER" id="PTHR32322">
    <property type="entry name" value="INNER MEMBRANE TRANSPORTER"/>
    <property type="match status" value="1"/>
</dbReference>
<dbReference type="InterPro" id="IPR050638">
    <property type="entry name" value="AA-Vitamin_Transporters"/>
</dbReference>
<dbReference type="Pfam" id="PF00892">
    <property type="entry name" value="EamA"/>
    <property type="match status" value="2"/>
</dbReference>
<keyword evidence="3 6" id="KW-0812">Transmembrane</keyword>
<evidence type="ECO:0000313" key="8">
    <source>
        <dbReference type="EMBL" id="QBB72008.1"/>
    </source>
</evidence>
<evidence type="ECO:0000256" key="2">
    <source>
        <dbReference type="ARBA" id="ARBA00007362"/>
    </source>
</evidence>
<name>A0A411HNF2_9GAMM</name>
<evidence type="ECO:0000259" key="7">
    <source>
        <dbReference type="Pfam" id="PF00892"/>
    </source>
</evidence>
<feature type="transmembrane region" description="Helical" evidence="6">
    <location>
        <begin position="169"/>
        <end position="189"/>
    </location>
</feature>